<keyword evidence="4 6" id="KW-0168">Coated pit</keyword>
<comment type="subcellular location">
    <subcellularLocation>
        <location evidence="1 6">Cytoplasmic vesicle membrane</location>
        <topology evidence="1 6">Peripheral membrane protein</topology>
        <orientation evidence="1 6">Cytoplasmic side</orientation>
    </subcellularLocation>
    <subcellularLocation>
        <location evidence="6">Membrane</location>
        <location evidence="6">Coated pit</location>
        <topology evidence="6">Peripheral membrane protein</topology>
        <orientation evidence="6">Cytoplasmic side</orientation>
    </subcellularLocation>
    <text evidence="6">Cytoplasmic face of coated pits and vesicles.</text>
</comment>
<dbReference type="GO" id="GO:0005198">
    <property type="term" value="F:structural molecule activity"/>
    <property type="evidence" value="ECO:0007669"/>
    <property type="project" value="InterPro"/>
</dbReference>
<dbReference type="GO" id="GO:0032050">
    <property type="term" value="F:clathrin heavy chain binding"/>
    <property type="evidence" value="ECO:0007669"/>
    <property type="project" value="TreeGrafter"/>
</dbReference>
<dbReference type="GO" id="GO:0030130">
    <property type="term" value="C:clathrin coat of trans-Golgi network vesicle"/>
    <property type="evidence" value="ECO:0007669"/>
    <property type="project" value="InterPro"/>
</dbReference>
<dbReference type="GO" id="GO:0030479">
    <property type="term" value="C:actin cortical patch"/>
    <property type="evidence" value="ECO:0007669"/>
    <property type="project" value="EnsemblFungi"/>
</dbReference>
<comment type="caution">
    <text evidence="9">The sequence shown here is derived from an EMBL/GenBank/DDBJ whole genome shotgun (WGS) entry which is preliminary data.</text>
</comment>
<evidence type="ECO:0000256" key="3">
    <source>
        <dbReference type="ARBA" id="ARBA00023136"/>
    </source>
</evidence>
<evidence type="ECO:0000313" key="10">
    <source>
        <dbReference type="Proteomes" id="UP000433876"/>
    </source>
</evidence>
<dbReference type="GO" id="GO:0006887">
    <property type="term" value="P:exocytosis"/>
    <property type="evidence" value="ECO:0007669"/>
    <property type="project" value="EnsemblFungi"/>
</dbReference>
<accession>A0A8S8ZYA3</accession>
<keyword evidence="3 6" id="KW-0472">Membrane</keyword>
<dbReference type="Pfam" id="PF01086">
    <property type="entry name" value="Clathrin_lg_ch"/>
    <property type="match status" value="1"/>
</dbReference>
<evidence type="ECO:0000256" key="5">
    <source>
        <dbReference type="ARBA" id="ARBA00023329"/>
    </source>
</evidence>
<keyword evidence="7" id="KW-0175">Coiled coil</keyword>
<dbReference type="EMBL" id="NMPR01000021">
    <property type="protein sequence ID" value="KAA8634539.1"/>
    <property type="molecule type" value="Genomic_DNA"/>
</dbReference>
<dbReference type="VEuPathDB" id="FungiDB:SMAC_04471"/>
<name>A0A8S8ZYA3_SORMA</name>
<dbReference type="GO" id="GO:0005768">
    <property type="term" value="C:endosome"/>
    <property type="evidence" value="ECO:0007669"/>
    <property type="project" value="EnsemblFungi"/>
</dbReference>
<dbReference type="GO" id="GO:0006886">
    <property type="term" value="P:intracellular protein transport"/>
    <property type="evidence" value="ECO:0007669"/>
    <property type="project" value="InterPro"/>
</dbReference>
<dbReference type="Proteomes" id="UP000433876">
    <property type="component" value="Unassembled WGS sequence"/>
</dbReference>
<dbReference type="GO" id="GO:0030132">
    <property type="term" value="C:clathrin coat of coated pit"/>
    <property type="evidence" value="ECO:0007669"/>
    <property type="project" value="InterPro"/>
</dbReference>
<dbReference type="OMA" id="FYENYNT"/>
<comment type="similarity">
    <text evidence="2 6">Belongs to the clathrin light chain family.</text>
</comment>
<dbReference type="GO" id="GO:0072583">
    <property type="term" value="P:clathrin-dependent endocytosis"/>
    <property type="evidence" value="ECO:0007669"/>
    <property type="project" value="EnsemblFungi"/>
</dbReference>
<reference evidence="9 10" key="1">
    <citation type="submission" date="2017-07" db="EMBL/GenBank/DDBJ databases">
        <title>Genome sequence of the Sordaria macrospora wild type strain R19027.</title>
        <authorList>
            <person name="Nowrousian M."/>
            <person name="Teichert I."/>
            <person name="Kueck U."/>
        </authorList>
    </citation>
    <scope>NUCLEOTIDE SEQUENCE [LARGE SCALE GENOMIC DNA]</scope>
    <source>
        <strain evidence="9 10">R19027</strain>
        <tissue evidence="9">Mycelium</tissue>
    </source>
</reference>
<keyword evidence="5 6" id="KW-0968">Cytoplasmic vesicle</keyword>
<feature type="region of interest" description="Disordered" evidence="8">
    <location>
        <begin position="53"/>
        <end position="125"/>
    </location>
</feature>
<evidence type="ECO:0000256" key="8">
    <source>
        <dbReference type="SAM" id="MobiDB-lite"/>
    </source>
</evidence>
<evidence type="ECO:0000256" key="7">
    <source>
        <dbReference type="SAM" id="Coils"/>
    </source>
</evidence>
<dbReference type="PANTHER" id="PTHR10639:SF7">
    <property type="entry name" value="CLATHRIN LIGHT CHAIN"/>
    <property type="match status" value="1"/>
</dbReference>
<comment type="function">
    <text evidence="6">Clathrin is the major protein of the polyhedral coat of coated pits and vesicles.</text>
</comment>
<dbReference type="PANTHER" id="PTHR10639">
    <property type="entry name" value="CLATHRIN LIGHT CHAIN"/>
    <property type="match status" value="1"/>
</dbReference>
<organism evidence="9 10">
    <name type="scientific">Sordaria macrospora</name>
    <dbReference type="NCBI Taxonomy" id="5147"/>
    <lineage>
        <taxon>Eukaryota</taxon>
        <taxon>Fungi</taxon>
        <taxon>Dikarya</taxon>
        <taxon>Ascomycota</taxon>
        <taxon>Pezizomycotina</taxon>
        <taxon>Sordariomycetes</taxon>
        <taxon>Sordariomycetidae</taxon>
        <taxon>Sordariales</taxon>
        <taxon>Sordariaceae</taxon>
        <taxon>Sordaria</taxon>
    </lineage>
</organism>
<evidence type="ECO:0000256" key="6">
    <source>
        <dbReference type="RuleBase" id="RU363137"/>
    </source>
</evidence>
<evidence type="ECO:0000256" key="1">
    <source>
        <dbReference type="ARBA" id="ARBA00004180"/>
    </source>
</evidence>
<sequence>MADRFPSLEEFDSGAQTEIKEGSGSPSATNFLEREKALLGDDANQFATVEDADFDDDNDLLGGGLDSSAGAGAGIETDAAFESQFPDLSAGNESVAPGGTITGTGPSVSYNSGYAPYAEEEQEPEVIKEWREKRDAQLAKRAEQFAAQRAETIAEAQKNIDDFYDNYNTKKEKAIAQTRKEAEEFLANREDTTSGGTSWERIAKLVDVSGKGAKGGAAGSGKERFRELLISLKKDEKAPGASGI</sequence>
<evidence type="ECO:0000256" key="4">
    <source>
        <dbReference type="ARBA" id="ARBA00023176"/>
    </source>
</evidence>
<feature type="coiled-coil region" evidence="7">
    <location>
        <begin position="153"/>
        <end position="188"/>
    </location>
</feature>
<evidence type="ECO:0000256" key="2">
    <source>
        <dbReference type="ARBA" id="ARBA00005263"/>
    </source>
</evidence>
<evidence type="ECO:0000313" key="9">
    <source>
        <dbReference type="EMBL" id="KAA8634539.1"/>
    </source>
</evidence>
<dbReference type="AlphaFoldDB" id="A0A8S8ZYA3"/>
<protein>
    <recommendedName>
        <fullName evidence="6">Clathrin light chain</fullName>
    </recommendedName>
</protein>
<gene>
    <name evidence="9" type="ORF">SMACR_04471</name>
</gene>
<feature type="compositionally biased region" description="Polar residues" evidence="8">
    <location>
        <begin position="103"/>
        <end position="112"/>
    </location>
</feature>
<dbReference type="InterPro" id="IPR000996">
    <property type="entry name" value="Clathrin_L-chain"/>
</dbReference>
<feature type="region of interest" description="Disordered" evidence="8">
    <location>
        <begin position="1"/>
        <end position="29"/>
    </location>
</feature>
<proteinExistence type="inferred from homology"/>